<proteinExistence type="inferred from homology"/>
<feature type="domain" description="Hflx-type G" evidence="8">
    <location>
        <begin position="207"/>
        <end position="373"/>
    </location>
</feature>
<dbReference type="Gene3D" id="3.40.50.11060">
    <property type="entry name" value="GTPase HflX, N-terminal domain"/>
    <property type="match status" value="1"/>
</dbReference>
<keyword evidence="4 5" id="KW-0342">GTP-binding</keyword>
<evidence type="ECO:0000256" key="2">
    <source>
        <dbReference type="ARBA" id="ARBA00022741"/>
    </source>
</evidence>
<accession>A0AAQ3QTP2</accession>
<dbReference type="GO" id="GO:0003924">
    <property type="term" value="F:GTPase activity"/>
    <property type="evidence" value="ECO:0007669"/>
    <property type="project" value="UniProtKB-UniRule"/>
</dbReference>
<dbReference type="InterPro" id="IPR042108">
    <property type="entry name" value="GTPase_HflX_N_sf"/>
</dbReference>
<comment type="similarity">
    <text evidence="5">Belongs to the TRAFAC class OBG-HflX-like GTPase superfamily. HflX GTPase family.</text>
</comment>
<dbReference type="PANTHER" id="PTHR10229">
    <property type="entry name" value="GTP-BINDING PROTEIN HFLX"/>
    <property type="match status" value="1"/>
</dbReference>
<feature type="binding site" evidence="6">
    <location>
        <begin position="326"/>
        <end position="329"/>
    </location>
    <ligand>
        <name>GTP</name>
        <dbReference type="ChEBI" id="CHEBI:37565"/>
    </ligand>
</feature>
<evidence type="ECO:0000256" key="3">
    <source>
        <dbReference type="ARBA" id="ARBA00022842"/>
    </source>
</evidence>
<feature type="binding site" evidence="6">
    <location>
        <begin position="213"/>
        <end position="220"/>
    </location>
    <ligand>
        <name>GTP</name>
        <dbReference type="ChEBI" id="CHEBI:37565"/>
    </ligand>
</feature>
<keyword evidence="5" id="KW-0963">Cytoplasm</keyword>
<evidence type="ECO:0000256" key="4">
    <source>
        <dbReference type="ARBA" id="ARBA00023134"/>
    </source>
</evidence>
<feature type="binding site" evidence="6">
    <location>
        <begin position="351"/>
        <end position="353"/>
    </location>
    <ligand>
        <name>GTP</name>
        <dbReference type="ChEBI" id="CHEBI:37565"/>
    </ligand>
</feature>
<reference evidence="9 10" key="1">
    <citation type="submission" date="2023-10" db="EMBL/GenBank/DDBJ databases">
        <title>Rubellicoccus peritrichatus gen. nov., sp. nov., isolated from an algae of coral reef tank.</title>
        <authorList>
            <person name="Luo J."/>
        </authorList>
    </citation>
    <scope>NUCLEOTIDE SEQUENCE [LARGE SCALE GENOMIC DNA]</scope>
    <source>
        <strain evidence="9 10">CR14</strain>
    </source>
</reference>
<comment type="cofactor">
    <cofactor evidence="7">
        <name>Mg(2+)</name>
        <dbReference type="ChEBI" id="CHEBI:18420"/>
    </cofactor>
</comment>
<feature type="binding site" evidence="6">
    <location>
        <begin position="238"/>
        <end position="242"/>
    </location>
    <ligand>
        <name>GTP</name>
        <dbReference type="ChEBI" id="CHEBI:37565"/>
    </ligand>
</feature>
<dbReference type="GO" id="GO:0005737">
    <property type="term" value="C:cytoplasm"/>
    <property type="evidence" value="ECO:0007669"/>
    <property type="project" value="UniProtKB-SubCell"/>
</dbReference>
<evidence type="ECO:0000256" key="7">
    <source>
        <dbReference type="PIRSR" id="PIRSR006809-2"/>
    </source>
</evidence>
<keyword evidence="3 7" id="KW-0460">Magnesium</keyword>
<keyword evidence="1 7" id="KW-0479">Metal-binding</keyword>
<dbReference type="NCBIfam" id="TIGR03156">
    <property type="entry name" value="GTP_HflX"/>
    <property type="match status" value="1"/>
</dbReference>
<dbReference type="PROSITE" id="PS51705">
    <property type="entry name" value="G_HFLX"/>
    <property type="match status" value="1"/>
</dbReference>
<dbReference type="GO" id="GO:0005525">
    <property type="term" value="F:GTP binding"/>
    <property type="evidence" value="ECO:0007669"/>
    <property type="project" value="UniProtKB-UniRule"/>
</dbReference>
<dbReference type="GO" id="GO:0043022">
    <property type="term" value="F:ribosome binding"/>
    <property type="evidence" value="ECO:0007669"/>
    <property type="project" value="TreeGrafter"/>
</dbReference>
<dbReference type="Pfam" id="PF13167">
    <property type="entry name" value="GTP-bdg_N"/>
    <property type="match status" value="1"/>
</dbReference>
<keyword evidence="10" id="KW-1185">Reference proteome</keyword>
<comment type="subunit">
    <text evidence="5">Monomer. Associates with the 50S ribosomal subunit.</text>
</comment>
<dbReference type="CDD" id="cd01878">
    <property type="entry name" value="HflX"/>
    <property type="match status" value="1"/>
</dbReference>
<dbReference type="KEGG" id="puo:RZN69_13345"/>
<dbReference type="Proteomes" id="UP001304300">
    <property type="component" value="Chromosome"/>
</dbReference>
<name>A0AAQ3QTP2_9BACT</name>
<dbReference type="InterPro" id="IPR030394">
    <property type="entry name" value="G_HFLX_dom"/>
</dbReference>
<keyword evidence="2 5" id="KW-0547">Nucleotide-binding</keyword>
<evidence type="ECO:0000313" key="10">
    <source>
        <dbReference type="Proteomes" id="UP001304300"/>
    </source>
</evidence>
<comment type="subcellular location">
    <subcellularLocation>
        <location evidence="5">Cytoplasm</location>
    </subcellularLocation>
    <text evidence="5">May associate with membranes.</text>
</comment>
<dbReference type="Gene3D" id="3.40.50.300">
    <property type="entry name" value="P-loop containing nucleotide triphosphate hydrolases"/>
    <property type="match status" value="1"/>
</dbReference>
<dbReference type="InterPro" id="IPR025121">
    <property type="entry name" value="GTPase_HflX_N"/>
</dbReference>
<dbReference type="GO" id="GO:0046872">
    <property type="term" value="F:metal ion binding"/>
    <property type="evidence" value="ECO:0007669"/>
    <property type="project" value="UniProtKB-KW"/>
</dbReference>
<evidence type="ECO:0000313" key="9">
    <source>
        <dbReference type="EMBL" id="WOO39603.1"/>
    </source>
</evidence>
<dbReference type="InterPro" id="IPR006073">
    <property type="entry name" value="GTP-bd"/>
</dbReference>
<dbReference type="SUPFAM" id="SSF52540">
    <property type="entry name" value="P-loop containing nucleoside triphosphate hydrolases"/>
    <property type="match status" value="1"/>
</dbReference>
<dbReference type="AlphaFoldDB" id="A0AAQ3QTP2"/>
<dbReference type="InterPro" id="IPR032305">
    <property type="entry name" value="GTP-bd_M"/>
</dbReference>
<evidence type="ECO:0000256" key="5">
    <source>
        <dbReference type="HAMAP-Rule" id="MF_00900"/>
    </source>
</evidence>
<evidence type="ECO:0000259" key="8">
    <source>
        <dbReference type="PROSITE" id="PS51705"/>
    </source>
</evidence>
<feature type="binding site" evidence="7">
    <location>
        <position position="220"/>
    </location>
    <ligand>
        <name>Mg(2+)</name>
        <dbReference type="ChEBI" id="CHEBI:18420"/>
    </ligand>
</feature>
<comment type="function">
    <text evidence="5">GTPase that associates with the 50S ribosomal subunit and may have a role during protein synthesis or ribosome biogenesis.</text>
</comment>
<dbReference type="PIRSF" id="PIRSF006809">
    <property type="entry name" value="GTP-binding_hflX_prd"/>
    <property type="match status" value="1"/>
</dbReference>
<dbReference type="RefSeq" id="WP_317831562.1">
    <property type="nucleotide sequence ID" value="NZ_CP136920.1"/>
</dbReference>
<dbReference type="InterPro" id="IPR016496">
    <property type="entry name" value="GTPase_HflX"/>
</dbReference>
<protein>
    <recommendedName>
        <fullName evidence="5">GTPase HflX</fullName>
    </recommendedName>
    <alternativeName>
        <fullName evidence="5">GTP-binding protein HflX</fullName>
    </alternativeName>
</protein>
<evidence type="ECO:0000256" key="1">
    <source>
        <dbReference type="ARBA" id="ARBA00022723"/>
    </source>
</evidence>
<sequence>MHNTADLNPMIERALLLGAETPKTKRPEAKALLEELEELVANLGIGVVGKEIAKARDPNPALLFGKGKVQEILDLAVKLKADSIIFDEPLSPAQQRNWDREAGGKLLIIDRQEIILDIFNSRAATKEASLQVELARLEYELPRMKRAWTHLDRQRGGGAVQRDAGETQLEMDQRMIRGRISKLKKELVEVVRHRDTQRKRRMKVPLPSAAIVGYTNAGKSSLLNLLSDADVMAEDKLFATLDPTTRRMDLPSGQTLLLTDTVGFIRRLPHRLVEAFKATLEEAIVSTFLIHLIDASSPDAEAHYATTMKVLTELNAEKKDILVVFNKIDMVSDPTRLAILKSEYPDCLFVSVKSGEGIEDLLTRCEKKLESFARPMVLLIPHERYDVINRLHEAGAISSKEITDEGVLIKGNIPNRLVEGVEEYHTKAIAYQ</sequence>
<dbReference type="HAMAP" id="MF_00900">
    <property type="entry name" value="GTPase_HflX"/>
    <property type="match status" value="1"/>
</dbReference>
<dbReference type="InterPro" id="IPR027417">
    <property type="entry name" value="P-loop_NTPase"/>
</dbReference>
<dbReference type="Pfam" id="PF16360">
    <property type="entry name" value="GTP-bdg_M"/>
    <property type="match status" value="1"/>
</dbReference>
<feature type="binding site" evidence="6">
    <location>
        <begin position="260"/>
        <end position="263"/>
    </location>
    <ligand>
        <name>GTP</name>
        <dbReference type="ChEBI" id="CHEBI:37565"/>
    </ligand>
</feature>
<feature type="binding site" evidence="7">
    <location>
        <position position="240"/>
    </location>
    <ligand>
        <name>Mg(2+)</name>
        <dbReference type="ChEBI" id="CHEBI:18420"/>
    </ligand>
</feature>
<dbReference type="Pfam" id="PF01926">
    <property type="entry name" value="MMR_HSR1"/>
    <property type="match status" value="1"/>
</dbReference>
<gene>
    <name evidence="5 9" type="primary">hflX</name>
    <name evidence="9" type="ORF">RZN69_13345</name>
</gene>
<dbReference type="EMBL" id="CP136920">
    <property type="protein sequence ID" value="WOO39603.1"/>
    <property type="molecule type" value="Genomic_DNA"/>
</dbReference>
<dbReference type="Gene3D" id="6.10.250.2860">
    <property type="match status" value="1"/>
</dbReference>
<organism evidence="9 10">
    <name type="scientific">Rubellicoccus peritrichatus</name>
    <dbReference type="NCBI Taxonomy" id="3080537"/>
    <lineage>
        <taxon>Bacteria</taxon>
        <taxon>Pseudomonadati</taxon>
        <taxon>Verrucomicrobiota</taxon>
        <taxon>Opitutia</taxon>
        <taxon>Puniceicoccales</taxon>
        <taxon>Cerasicoccaceae</taxon>
        <taxon>Rubellicoccus</taxon>
    </lineage>
</organism>
<evidence type="ECO:0000256" key="6">
    <source>
        <dbReference type="PIRSR" id="PIRSR006809-1"/>
    </source>
</evidence>
<dbReference type="PANTHER" id="PTHR10229:SF0">
    <property type="entry name" value="GTP-BINDING PROTEIN 6-RELATED"/>
    <property type="match status" value="1"/>
</dbReference>